<dbReference type="NCBIfam" id="TIGR01145">
    <property type="entry name" value="ATP_synt_delta"/>
    <property type="match status" value="1"/>
</dbReference>
<dbReference type="Gene3D" id="1.10.520.20">
    <property type="entry name" value="N-terminal domain of the delta subunit of the F1F0-ATP synthase"/>
    <property type="match status" value="1"/>
</dbReference>
<dbReference type="AlphaFoldDB" id="A0AAV6VMG5"/>
<dbReference type="HAMAP" id="MF_01416">
    <property type="entry name" value="ATP_synth_delta_bact"/>
    <property type="match status" value="1"/>
</dbReference>
<reference evidence="9 10" key="1">
    <citation type="journal article" date="2022" name="Nat. Ecol. Evol.">
        <title>A masculinizing supergene underlies an exaggerated male reproductive morph in a spider.</title>
        <authorList>
            <person name="Hendrickx F."/>
            <person name="De Corte Z."/>
            <person name="Sonet G."/>
            <person name="Van Belleghem S.M."/>
            <person name="Kostlbacher S."/>
            <person name="Vangestel C."/>
        </authorList>
    </citation>
    <scope>NUCLEOTIDE SEQUENCE [LARGE SCALE GENOMIC DNA]</scope>
    <source>
        <strain evidence="9">W744_W776</strain>
    </source>
</reference>
<evidence type="ECO:0000256" key="1">
    <source>
        <dbReference type="ARBA" id="ARBA00004370"/>
    </source>
</evidence>
<keyword evidence="6" id="KW-0472">Membrane</keyword>
<comment type="similarity">
    <text evidence="2">Belongs to the ATPase delta chain family.</text>
</comment>
<keyword evidence="5" id="KW-0406">Ion transport</keyword>
<dbReference type="PRINTS" id="PR00125">
    <property type="entry name" value="ATPASEDELTA"/>
</dbReference>
<protein>
    <recommendedName>
        <fullName evidence="8">Oligomycin sensitivity conferral protein</fullName>
    </recommendedName>
</protein>
<dbReference type="SUPFAM" id="SSF47928">
    <property type="entry name" value="N-terminal domain of the delta subunit of the F1F0-ATP synthase"/>
    <property type="match status" value="1"/>
</dbReference>
<name>A0AAV6VMG5_9ARAC</name>
<evidence type="ECO:0000256" key="6">
    <source>
        <dbReference type="ARBA" id="ARBA00023136"/>
    </source>
</evidence>
<evidence type="ECO:0000256" key="8">
    <source>
        <dbReference type="ARBA" id="ARBA00033369"/>
    </source>
</evidence>
<dbReference type="Pfam" id="PF00213">
    <property type="entry name" value="OSCP"/>
    <property type="match status" value="1"/>
</dbReference>
<evidence type="ECO:0000256" key="5">
    <source>
        <dbReference type="ARBA" id="ARBA00023065"/>
    </source>
</evidence>
<evidence type="ECO:0000313" key="9">
    <source>
        <dbReference type="EMBL" id="KAG8197680.1"/>
    </source>
</evidence>
<evidence type="ECO:0000256" key="3">
    <source>
        <dbReference type="ARBA" id="ARBA00022448"/>
    </source>
</evidence>
<comment type="subcellular location">
    <subcellularLocation>
        <location evidence="1">Membrane</location>
    </subcellularLocation>
</comment>
<sequence length="211" mass="23239">MAVNNAALTFTRCFSSSPARAAAMIKPPLAVFGVPGRYATALYSAAMKEKKIDAVERDIKDLHTLIQKDVKLAEFIKNPLLKVHVKVDALRKVLEKRKYSAITVNLLASMAENGRLKEIVPVLECFNDVMSNIRGEVICQITSAKPMDAPTLAEFEKTLKGFVQKNEKVILETKVDPSIIGGVIVTIGDKYVDMSISSKIKAYDSVLRDIV</sequence>
<evidence type="ECO:0000256" key="2">
    <source>
        <dbReference type="ARBA" id="ARBA00007046"/>
    </source>
</evidence>
<proteinExistence type="inferred from homology"/>
<evidence type="ECO:0000256" key="4">
    <source>
        <dbReference type="ARBA" id="ARBA00022781"/>
    </source>
</evidence>
<dbReference type="GO" id="GO:0046933">
    <property type="term" value="F:proton-transporting ATP synthase activity, rotational mechanism"/>
    <property type="evidence" value="ECO:0007669"/>
    <property type="project" value="InterPro"/>
</dbReference>
<keyword evidence="3" id="KW-0813">Transport</keyword>
<dbReference type="InterPro" id="IPR026015">
    <property type="entry name" value="ATP_synth_OSCP/delta_N_sf"/>
</dbReference>
<keyword evidence="10" id="KW-1185">Reference proteome</keyword>
<keyword evidence="4" id="KW-0375">Hydrogen ion transport</keyword>
<organism evidence="9 10">
    <name type="scientific">Oedothorax gibbosus</name>
    <dbReference type="NCBI Taxonomy" id="931172"/>
    <lineage>
        <taxon>Eukaryota</taxon>
        <taxon>Metazoa</taxon>
        <taxon>Ecdysozoa</taxon>
        <taxon>Arthropoda</taxon>
        <taxon>Chelicerata</taxon>
        <taxon>Arachnida</taxon>
        <taxon>Araneae</taxon>
        <taxon>Araneomorphae</taxon>
        <taxon>Entelegynae</taxon>
        <taxon>Araneoidea</taxon>
        <taxon>Linyphiidae</taxon>
        <taxon>Erigoninae</taxon>
        <taxon>Oedothorax</taxon>
    </lineage>
</organism>
<comment type="caution">
    <text evidence="9">The sequence shown here is derived from an EMBL/GenBank/DDBJ whole genome shotgun (WGS) entry which is preliminary data.</text>
</comment>
<gene>
    <name evidence="9" type="ORF">JTE90_001605</name>
</gene>
<evidence type="ECO:0000256" key="7">
    <source>
        <dbReference type="ARBA" id="ARBA00023310"/>
    </source>
</evidence>
<dbReference type="EMBL" id="JAFNEN010000052">
    <property type="protein sequence ID" value="KAG8197680.1"/>
    <property type="molecule type" value="Genomic_DNA"/>
</dbReference>
<dbReference type="InterPro" id="IPR000711">
    <property type="entry name" value="ATPase_OSCP/dsu"/>
</dbReference>
<keyword evidence="7" id="KW-0066">ATP synthesis</keyword>
<dbReference type="PANTHER" id="PTHR11910">
    <property type="entry name" value="ATP SYNTHASE DELTA CHAIN"/>
    <property type="match status" value="1"/>
</dbReference>
<dbReference type="GO" id="GO:0016020">
    <property type="term" value="C:membrane"/>
    <property type="evidence" value="ECO:0007669"/>
    <property type="project" value="UniProtKB-SubCell"/>
</dbReference>
<accession>A0AAV6VMG5</accession>
<evidence type="ECO:0000313" key="10">
    <source>
        <dbReference type="Proteomes" id="UP000827092"/>
    </source>
</evidence>
<dbReference type="Proteomes" id="UP000827092">
    <property type="component" value="Unassembled WGS sequence"/>
</dbReference>